<comment type="caution">
    <text evidence="2">The sequence shown here is derived from an EMBL/GenBank/DDBJ whole genome shotgun (WGS) entry which is preliminary data.</text>
</comment>
<evidence type="ECO:0000313" key="3">
    <source>
        <dbReference type="Proteomes" id="UP001520654"/>
    </source>
</evidence>
<reference evidence="2 3" key="1">
    <citation type="submission" date="2021-08" db="EMBL/GenBank/DDBJ databases">
        <title>Genomic Architecture of Streptomyces flavotricini NGL1 and Streptomyces erythrochromogenes HMS4 With Differential Plant Beneficial attributes and laccase production capabilities.</title>
        <authorList>
            <person name="Salwan R."/>
            <person name="Kaur R."/>
            <person name="Sharma V."/>
        </authorList>
    </citation>
    <scope>NUCLEOTIDE SEQUENCE [LARGE SCALE GENOMIC DNA]</scope>
    <source>
        <strain evidence="2 3">NGL1</strain>
    </source>
</reference>
<dbReference type="Pfam" id="PF13424">
    <property type="entry name" value="TPR_12"/>
    <property type="match status" value="1"/>
</dbReference>
<organism evidence="2 3">
    <name type="scientific">Streptomyces flavotricini</name>
    <dbReference type="NCBI Taxonomy" id="66888"/>
    <lineage>
        <taxon>Bacteria</taxon>
        <taxon>Bacillati</taxon>
        <taxon>Actinomycetota</taxon>
        <taxon>Actinomycetes</taxon>
        <taxon>Kitasatosporales</taxon>
        <taxon>Streptomycetaceae</taxon>
        <taxon>Streptomyces</taxon>
    </lineage>
</organism>
<name>A0ABS8E576_9ACTN</name>
<feature type="region of interest" description="Disordered" evidence="1">
    <location>
        <begin position="77"/>
        <end position="100"/>
    </location>
</feature>
<dbReference type="InterPro" id="IPR011990">
    <property type="entry name" value="TPR-like_helical_dom_sf"/>
</dbReference>
<evidence type="ECO:0000256" key="1">
    <source>
        <dbReference type="SAM" id="MobiDB-lite"/>
    </source>
</evidence>
<keyword evidence="3" id="KW-1185">Reference proteome</keyword>
<evidence type="ECO:0000313" key="2">
    <source>
        <dbReference type="EMBL" id="MCC0096291.1"/>
    </source>
</evidence>
<proteinExistence type="predicted"/>
<dbReference type="Proteomes" id="UP001520654">
    <property type="component" value="Unassembled WGS sequence"/>
</dbReference>
<accession>A0ABS8E576</accession>
<protein>
    <submittedName>
        <fullName evidence="2">Tetratricopeptide repeat protein</fullName>
    </submittedName>
</protein>
<dbReference type="EMBL" id="JAINUL010000001">
    <property type="protein sequence ID" value="MCC0096291.1"/>
    <property type="molecule type" value="Genomic_DNA"/>
</dbReference>
<dbReference type="InterPro" id="IPR053137">
    <property type="entry name" value="NLR-like"/>
</dbReference>
<dbReference type="PANTHER" id="PTHR46082">
    <property type="entry name" value="ATP/GTP-BINDING PROTEIN-RELATED"/>
    <property type="match status" value="1"/>
</dbReference>
<gene>
    <name evidence="2" type="ORF">K7B10_16145</name>
</gene>
<dbReference type="Gene3D" id="1.25.40.10">
    <property type="entry name" value="Tetratricopeptide repeat domain"/>
    <property type="match status" value="2"/>
</dbReference>
<sequence length="513" mass="55616">MRYRQIVNAAGAMGTSLPKSTVSDLLRRADTRAGRECTGKLADLVAVLLANTEQDHPAAAPWLDRRAWQARWEALDDRDRGHAAQPPVTGTEGVFGWDDPLAGRRPGPGIGWPKDRHTSRTAAAIGELAALGMYRQARDVAWELQRSVLEAHGLRDPEALAVRHVAAYWVGEAGNRRAARAATDTLLAECRAALGEEHTLTRLARLRLAAWTASAGDAAQGRRLYREVARDGSDDRITLLSRLGGAHAAKMVGEIDEAEDQLARLLPDLVAEYEAHHPVLFAARIQAAQVHWKGTRSAAHGRKSLERIVADATQHLGRAHPLTLKARARHARLVHADGDPHRSLELAEQTHIDALCVLGEDHPSTLAAGNVLSVILAAVDMPAARVLLGHLCEQSKRALGDESRVTLGIRHNRAVVTHRHDPRAARPLYEQVRDARTRVLGAEHPHTLLTRTALAYAVLALDGPDAARPLLEEIHRARVRVLGPAHPDVEVTGALLRIAGQAAPALPSGRSES</sequence>
<dbReference type="PANTHER" id="PTHR46082:SF6">
    <property type="entry name" value="AAA+ ATPASE DOMAIN-CONTAINING PROTEIN-RELATED"/>
    <property type="match status" value="1"/>
</dbReference>